<accession>A0AAD0ABB7</accession>
<feature type="transmembrane region" description="Helical" evidence="7">
    <location>
        <begin position="178"/>
        <end position="200"/>
    </location>
</feature>
<evidence type="ECO:0000256" key="3">
    <source>
        <dbReference type="ARBA" id="ARBA00022475"/>
    </source>
</evidence>
<comment type="similarity">
    <text evidence="7">Belongs to the binding-protein-dependent transport system permease family.</text>
</comment>
<evidence type="ECO:0000313" key="10">
    <source>
        <dbReference type="EMBL" id="ATO42227.1"/>
    </source>
</evidence>
<dbReference type="GeneID" id="93050166"/>
<evidence type="ECO:0000259" key="9">
    <source>
        <dbReference type="PROSITE" id="PS50928"/>
    </source>
</evidence>
<proteinExistence type="inferred from homology"/>
<sequence length="332" mass="37009">MTTMSESPTSLSSPKPRGVNPSNRWKKGIRSKSRWAGLGFVLPFLLVFFVATILPIIYALYLSLFRDQLIGGSHFVGLANYISLLKSGTFWDGVWRVIRVFLIQVPIMLGLALLAALCIDSGRLRGHGFFRIILFLPYAVPGVVAVLIWEFLYGDQFGLTASINSWFNIAMHPLSKNVILWSIGNIMTWSFLGYNMLILYSGLKTIPTELYEAARLDGASEWKIARYIKVPAIKGQLLITWMFSIIGTFQLFSEPQLLKTPAPNAISSNYTPNLWAYNLSLNGSQYNNAAALAILMGLITGVITYITQEQGSRSGDEKKPKASRAAKRRADR</sequence>
<dbReference type="PANTHER" id="PTHR30193:SF41">
    <property type="entry name" value="DIACETYLCHITOBIOSE UPTAKE SYSTEM PERMEASE PROTEIN NGCF"/>
    <property type="match status" value="1"/>
</dbReference>
<keyword evidence="4 7" id="KW-0812">Transmembrane</keyword>
<protein>
    <submittedName>
        <fullName evidence="10">ABC transporter permease</fullName>
    </submittedName>
</protein>
<evidence type="ECO:0000256" key="1">
    <source>
        <dbReference type="ARBA" id="ARBA00004651"/>
    </source>
</evidence>
<dbReference type="EMBL" id="CP017696">
    <property type="protein sequence ID" value="ATO42227.1"/>
    <property type="molecule type" value="Genomic_DNA"/>
</dbReference>
<feature type="transmembrane region" description="Helical" evidence="7">
    <location>
        <begin position="97"/>
        <end position="117"/>
    </location>
</feature>
<dbReference type="InterPro" id="IPR000515">
    <property type="entry name" value="MetI-like"/>
</dbReference>
<feature type="transmembrane region" description="Helical" evidence="7">
    <location>
        <begin position="129"/>
        <end position="149"/>
    </location>
</feature>
<dbReference type="RefSeq" id="WP_015021586.1">
    <property type="nucleotide sequence ID" value="NZ_CP017696.1"/>
</dbReference>
<dbReference type="SUPFAM" id="SSF161098">
    <property type="entry name" value="MetI-like"/>
    <property type="match status" value="1"/>
</dbReference>
<dbReference type="InterPro" id="IPR051393">
    <property type="entry name" value="ABC_transporter_permease"/>
</dbReference>
<keyword evidence="2 7" id="KW-0813">Transport</keyword>
<keyword evidence="5 7" id="KW-1133">Transmembrane helix</keyword>
<dbReference type="PROSITE" id="PS50928">
    <property type="entry name" value="ABC_TM1"/>
    <property type="match status" value="1"/>
</dbReference>
<evidence type="ECO:0000313" key="11">
    <source>
        <dbReference type="Proteomes" id="UP000224056"/>
    </source>
</evidence>
<dbReference type="AlphaFoldDB" id="A0AAD0ABB7"/>
<feature type="transmembrane region" description="Helical" evidence="7">
    <location>
        <begin position="232"/>
        <end position="252"/>
    </location>
</feature>
<feature type="region of interest" description="Disordered" evidence="8">
    <location>
        <begin position="310"/>
        <end position="332"/>
    </location>
</feature>
<reference evidence="10 11" key="1">
    <citation type="submission" date="2016-10" db="EMBL/GenBank/DDBJ databases">
        <title>The whole genome sequencing and assembly of B. asteroides DSM 20089 strain.</title>
        <authorList>
            <person name="Lee Y.-J."/>
            <person name="Park M.-K."/>
            <person name="Yi H."/>
            <person name="Bahn Y.-S."/>
            <person name="Kim J.F."/>
            <person name="Lee D.-W."/>
        </authorList>
    </citation>
    <scope>NUCLEOTIDE SEQUENCE [LARGE SCALE GENOMIC DNA]</scope>
    <source>
        <strain evidence="10 11">DSM 20089</strain>
    </source>
</reference>
<evidence type="ECO:0000256" key="5">
    <source>
        <dbReference type="ARBA" id="ARBA00022989"/>
    </source>
</evidence>
<feature type="transmembrane region" description="Helical" evidence="7">
    <location>
        <begin position="35"/>
        <end position="61"/>
    </location>
</feature>
<comment type="subcellular location">
    <subcellularLocation>
        <location evidence="1 7">Cell membrane</location>
        <topology evidence="1 7">Multi-pass membrane protein</topology>
    </subcellularLocation>
</comment>
<dbReference type="Gene3D" id="1.10.3720.10">
    <property type="entry name" value="MetI-like"/>
    <property type="match status" value="1"/>
</dbReference>
<feature type="transmembrane region" description="Helical" evidence="7">
    <location>
        <begin position="289"/>
        <end position="307"/>
    </location>
</feature>
<dbReference type="Proteomes" id="UP000224056">
    <property type="component" value="Chromosome"/>
</dbReference>
<dbReference type="GO" id="GO:0055085">
    <property type="term" value="P:transmembrane transport"/>
    <property type="evidence" value="ECO:0007669"/>
    <property type="project" value="InterPro"/>
</dbReference>
<feature type="domain" description="ABC transmembrane type-1" evidence="9">
    <location>
        <begin position="94"/>
        <end position="307"/>
    </location>
</feature>
<name>A0AAD0ABB7_9BIFI</name>
<keyword evidence="6 7" id="KW-0472">Membrane</keyword>
<feature type="compositionally biased region" description="Basic residues" evidence="8">
    <location>
        <begin position="321"/>
        <end position="332"/>
    </location>
</feature>
<dbReference type="Pfam" id="PF00528">
    <property type="entry name" value="BPD_transp_1"/>
    <property type="match status" value="1"/>
</dbReference>
<evidence type="ECO:0000256" key="2">
    <source>
        <dbReference type="ARBA" id="ARBA00022448"/>
    </source>
</evidence>
<dbReference type="GO" id="GO:0005886">
    <property type="term" value="C:plasma membrane"/>
    <property type="evidence" value="ECO:0007669"/>
    <property type="project" value="UniProtKB-SubCell"/>
</dbReference>
<feature type="compositionally biased region" description="Polar residues" evidence="8">
    <location>
        <begin position="1"/>
        <end position="13"/>
    </location>
</feature>
<dbReference type="CDD" id="cd06261">
    <property type="entry name" value="TM_PBP2"/>
    <property type="match status" value="1"/>
</dbReference>
<evidence type="ECO:0000256" key="4">
    <source>
        <dbReference type="ARBA" id="ARBA00022692"/>
    </source>
</evidence>
<evidence type="ECO:0000256" key="7">
    <source>
        <dbReference type="RuleBase" id="RU363032"/>
    </source>
</evidence>
<dbReference type="PANTHER" id="PTHR30193">
    <property type="entry name" value="ABC TRANSPORTER PERMEASE PROTEIN"/>
    <property type="match status" value="1"/>
</dbReference>
<dbReference type="InterPro" id="IPR035906">
    <property type="entry name" value="MetI-like_sf"/>
</dbReference>
<evidence type="ECO:0000256" key="6">
    <source>
        <dbReference type="ARBA" id="ARBA00023136"/>
    </source>
</evidence>
<evidence type="ECO:0000256" key="8">
    <source>
        <dbReference type="SAM" id="MobiDB-lite"/>
    </source>
</evidence>
<gene>
    <name evidence="10" type="ORF">BA20089_02080</name>
</gene>
<organism evidence="10 11">
    <name type="scientific">Bifidobacterium asteroides DSM 20089</name>
    <dbReference type="NCBI Taxonomy" id="1437594"/>
    <lineage>
        <taxon>Bacteria</taxon>
        <taxon>Bacillati</taxon>
        <taxon>Actinomycetota</taxon>
        <taxon>Actinomycetes</taxon>
        <taxon>Bifidobacteriales</taxon>
        <taxon>Bifidobacteriaceae</taxon>
        <taxon>Bifidobacterium</taxon>
    </lineage>
</organism>
<feature type="region of interest" description="Disordered" evidence="8">
    <location>
        <begin position="1"/>
        <end position="25"/>
    </location>
</feature>
<keyword evidence="3" id="KW-1003">Cell membrane</keyword>